<organism evidence="1 2">
    <name type="scientific">Maritimibacter dapengensis</name>
    <dbReference type="NCBI Taxonomy" id="2836868"/>
    <lineage>
        <taxon>Bacteria</taxon>
        <taxon>Pseudomonadati</taxon>
        <taxon>Pseudomonadota</taxon>
        <taxon>Alphaproteobacteria</taxon>
        <taxon>Rhodobacterales</taxon>
        <taxon>Roseobacteraceae</taxon>
        <taxon>Maritimibacter</taxon>
    </lineage>
</organism>
<name>A0ABS6SZW1_9RHOB</name>
<sequence length="198" mass="22373">MDADYPNTGVNLACRFTAIGQGKWVNWMQNQMERVPAQAGTLGRYAIVARDTALFKGMSRATMYGDFLAKAVMYDHIVKEEKKTHERAMEEITEEFVNYNLLPGRTRSYAESMGLTWFWAYKLRSIKIAHRRIRDNPFRALMTTLGSPFLPELPGISIGSPITDNFFSTWADGRLGYSVGPGMAFNAPGLNPWVNLAY</sequence>
<reference evidence="1 2" key="1">
    <citation type="submission" date="2021-05" db="EMBL/GenBank/DDBJ databases">
        <title>Culturable bacteria isolated from Daya Bay.</title>
        <authorList>
            <person name="Zheng W."/>
            <person name="Yu S."/>
            <person name="Huang Y."/>
        </authorList>
    </citation>
    <scope>NUCLEOTIDE SEQUENCE [LARGE SCALE GENOMIC DNA]</scope>
    <source>
        <strain evidence="1 2">DP4N28-5</strain>
    </source>
</reference>
<dbReference type="RefSeq" id="WP_218391648.1">
    <property type="nucleotide sequence ID" value="NZ_JAHUZE010000001.1"/>
</dbReference>
<comment type="caution">
    <text evidence="1">The sequence shown here is derived from an EMBL/GenBank/DDBJ whole genome shotgun (WGS) entry which is preliminary data.</text>
</comment>
<accession>A0ABS6SZW1</accession>
<evidence type="ECO:0000313" key="2">
    <source>
        <dbReference type="Proteomes" id="UP000756530"/>
    </source>
</evidence>
<dbReference type="Proteomes" id="UP000756530">
    <property type="component" value="Unassembled WGS sequence"/>
</dbReference>
<keyword evidence="2" id="KW-1185">Reference proteome</keyword>
<protein>
    <submittedName>
        <fullName evidence="1">Uncharacterized protein</fullName>
    </submittedName>
</protein>
<gene>
    <name evidence="1" type="ORF">KJP28_06240</name>
</gene>
<dbReference type="EMBL" id="JAHUZE010000001">
    <property type="protein sequence ID" value="MBV7378519.1"/>
    <property type="molecule type" value="Genomic_DNA"/>
</dbReference>
<evidence type="ECO:0000313" key="1">
    <source>
        <dbReference type="EMBL" id="MBV7378519.1"/>
    </source>
</evidence>
<proteinExistence type="predicted"/>